<sequence length="468" mass="53430">MPLVRQIARERDNARLNLEKAERHCLQLGRELDEQYMALEHTQSKLRNFQAEIEAKELLLQQAVSHQAKLEADARLLQGKEASLLGRLNRVMNENTQLQNKVTEMAEKLSASEEMVLELQKELNHIVKDKLEQGEAQSPEFLKQSERFAEIVQEYERQCQVLHGQNGALRRELHRLRLQLQDSRAEPGLPAAEMSVPVEQLQEQLQELKVQLETESEKDKEELDVQRHQLGCEPPEHKAGPCAGPGTAQLQSQRLLEVEWPQGAEIAARLEQHQRRAACWLEMELLQQQLRASQEKLLEAKASLSLAQAQHALQLQQAKAQMNNMVPKQQFEQLQNSLREEQCKTQQLQESLQQQAEQTCRQLLRTQEEHEQLLQAAVEQAEGLEQSLRNAEALLAERAAQLGDAQAQLSRNKLLIEELRGENRRFAMALQAAELKQKSMEEKNQLLEEQASALKQLIGKITPASLSG</sequence>
<feature type="coiled-coil region" evidence="5">
    <location>
        <begin position="283"/>
        <end position="460"/>
    </location>
</feature>
<feature type="coiled-coil region" evidence="5">
    <location>
        <begin position="152"/>
        <end position="222"/>
    </location>
</feature>
<keyword evidence="3" id="KW-0597">Phosphoprotein</keyword>
<comment type="caution">
    <text evidence="6">The sequence shown here is derived from an EMBL/GenBank/DDBJ whole genome shotgun (WGS) entry which is preliminary data.</text>
</comment>
<dbReference type="OrthoDB" id="5799458at2759"/>
<evidence type="ECO:0000313" key="6">
    <source>
        <dbReference type="EMBL" id="TRZ19760.1"/>
    </source>
</evidence>
<dbReference type="GO" id="GO:0005813">
    <property type="term" value="C:centrosome"/>
    <property type="evidence" value="ECO:0007669"/>
    <property type="project" value="UniProtKB-SubCell"/>
</dbReference>
<gene>
    <name evidence="6" type="ORF">HGM15179_007326</name>
</gene>
<dbReference type="PANTHER" id="PTHR18905">
    <property type="entry name" value="NINEIN"/>
    <property type="match status" value="1"/>
</dbReference>
<evidence type="ECO:0008006" key="8">
    <source>
        <dbReference type="Google" id="ProtNLM"/>
    </source>
</evidence>
<evidence type="ECO:0000256" key="3">
    <source>
        <dbReference type="ARBA" id="ARBA00022553"/>
    </source>
</evidence>
<evidence type="ECO:0000256" key="4">
    <source>
        <dbReference type="ARBA" id="ARBA00023212"/>
    </source>
</evidence>
<keyword evidence="4" id="KW-0206">Cytoskeleton</keyword>
<dbReference type="PANTHER" id="PTHR18905:SF12">
    <property type="entry name" value="NINEIN-LIKE PROTEIN"/>
    <property type="match status" value="1"/>
</dbReference>
<accession>A0A8K1LMI6</accession>
<evidence type="ECO:0000256" key="5">
    <source>
        <dbReference type="SAM" id="Coils"/>
    </source>
</evidence>
<protein>
    <recommendedName>
        <fullName evidence="8">Ninein-like protein</fullName>
    </recommendedName>
</protein>
<proteinExistence type="predicted"/>
<organism evidence="6 7">
    <name type="scientific">Zosterops borbonicus</name>
    <dbReference type="NCBI Taxonomy" id="364589"/>
    <lineage>
        <taxon>Eukaryota</taxon>
        <taxon>Metazoa</taxon>
        <taxon>Chordata</taxon>
        <taxon>Craniata</taxon>
        <taxon>Vertebrata</taxon>
        <taxon>Euteleostomi</taxon>
        <taxon>Archelosauria</taxon>
        <taxon>Archosauria</taxon>
        <taxon>Dinosauria</taxon>
        <taxon>Saurischia</taxon>
        <taxon>Theropoda</taxon>
        <taxon>Coelurosauria</taxon>
        <taxon>Aves</taxon>
        <taxon>Neognathae</taxon>
        <taxon>Neoaves</taxon>
        <taxon>Telluraves</taxon>
        <taxon>Australaves</taxon>
        <taxon>Passeriformes</taxon>
        <taxon>Sylvioidea</taxon>
        <taxon>Zosteropidae</taxon>
        <taxon>Zosterops</taxon>
    </lineage>
</organism>
<evidence type="ECO:0000256" key="1">
    <source>
        <dbReference type="ARBA" id="ARBA00004300"/>
    </source>
</evidence>
<keyword evidence="2" id="KW-0963">Cytoplasm</keyword>
<keyword evidence="7" id="KW-1185">Reference proteome</keyword>
<evidence type="ECO:0000313" key="7">
    <source>
        <dbReference type="Proteomes" id="UP000796761"/>
    </source>
</evidence>
<reference evidence="6" key="1">
    <citation type="submission" date="2019-04" db="EMBL/GenBank/DDBJ databases">
        <title>Genome assembly of Zosterops borbonicus 15179.</title>
        <authorList>
            <person name="Leroy T."/>
            <person name="Anselmetti Y."/>
            <person name="Tilak M.-K."/>
            <person name="Nabholz B."/>
        </authorList>
    </citation>
    <scope>NUCLEOTIDE SEQUENCE</scope>
    <source>
        <strain evidence="6">HGM_15179</strain>
        <tissue evidence="6">Muscle</tissue>
    </source>
</reference>
<dbReference type="Proteomes" id="UP000796761">
    <property type="component" value="Unassembled WGS sequence"/>
</dbReference>
<name>A0A8K1LMI6_9PASS</name>
<feature type="coiled-coil region" evidence="5">
    <location>
        <begin position="4"/>
        <end position="59"/>
    </location>
</feature>
<dbReference type="AlphaFoldDB" id="A0A8K1LMI6"/>
<keyword evidence="5" id="KW-0175">Coiled coil</keyword>
<dbReference type="GO" id="GO:0034454">
    <property type="term" value="P:microtubule anchoring at centrosome"/>
    <property type="evidence" value="ECO:0007669"/>
    <property type="project" value="TreeGrafter"/>
</dbReference>
<dbReference type="EMBL" id="SWJQ01000174">
    <property type="protein sequence ID" value="TRZ19760.1"/>
    <property type="molecule type" value="Genomic_DNA"/>
</dbReference>
<feature type="coiled-coil region" evidence="5">
    <location>
        <begin position="88"/>
        <end position="122"/>
    </location>
</feature>
<evidence type="ECO:0000256" key="2">
    <source>
        <dbReference type="ARBA" id="ARBA00022490"/>
    </source>
</evidence>
<comment type="subcellular location">
    <subcellularLocation>
        <location evidence="1">Cytoplasm</location>
        <location evidence="1">Cytoskeleton</location>
        <location evidence="1">Microtubule organizing center</location>
        <location evidence="1">Centrosome</location>
    </subcellularLocation>
</comment>